<evidence type="ECO:0000259" key="7">
    <source>
        <dbReference type="Pfam" id="PF25876"/>
    </source>
</evidence>
<feature type="domain" description="Multidrug resistance protein MdtA-like beta-barrel" evidence="9">
    <location>
        <begin position="227"/>
        <end position="309"/>
    </location>
</feature>
<feature type="domain" description="Multidrug resistance protein MdtA-like alpha-helical hairpin" evidence="7">
    <location>
        <begin position="121"/>
        <end position="190"/>
    </location>
</feature>
<sequence>MLETVPRTSRPIRAVLAVLIVCLLAVGGYAGWNWLHSRGSKAADPDAAQRAVPVPVQAATVATADVPVYLTGLGSVQAYNTVTVRSRVDGEIQKIAFDEGQMVKQGDLLLQLDPRPFQAALDQAVAKKAQDEAQLVSAKADLSRTSELLARDYATHQLFDSQKANVDGLIAQIRADQGAIDNARTQLDYTTIRSPLAGRTGFRQVDQGNIIHAADTNGVVEITQIEPISVVFTVPEGQLPAIVKSQKSGPLKVRALSPNGKETLGEGVLTLLNNQVDTSTGTIRLKAKFENKDHTLWPGQSVDARLLVATLNGVVAVPSTAVQRGPRGLYVYVVKPDKTVEMRSVAVGPITEDKAVIESGLAVGDAVVTAGHYRLQPGAAVEITNNPDIPKRVSAQEPS</sequence>
<dbReference type="InterPro" id="IPR058627">
    <property type="entry name" value="MdtA-like_C"/>
</dbReference>
<dbReference type="InterPro" id="IPR006143">
    <property type="entry name" value="RND_pump_MFP"/>
</dbReference>
<evidence type="ECO:0000313" key="12">
    <source>
        <dbReference type="Proteomes" id="UP000599312"/>
    </source>
</evidence>
<keyword evidence="3" id="KW-0813">Transport</keyword>
<evidence type="ECO:0000259" key="10">
    <source>
        <dbReference type="Pfam" id="PF25967"/>
    </source>
</evidence>
<evidence type="ECO:0000259" key="8">
    <source>
        <dbReference type="Pfam" id="PF25917"/>
    </source>
</evidence>
<evidence type="ECO:0000259" key="9">
    <source>
        <dbReference type="Pfam" id="PF25944"/>
    </source>
</evidence>
<dbReference type="Gene3D" id="2.40.50.100">
    <property type="match status" value="1"/>
</dbReference>
<keyword evidence="12" id="KW-1185">Reference proteome</keyword>
<dbReference type="SUPFAM" id="SSF111369">
    <property type="entry name" value="HlyD-like secretion proteins"/>
    <property type="match status" value="1"/>
</dbReference>
<dbReference type="InterPro" id="IPR058624">
    <property type="entry name" value="MdtA-like_HH"/>
</dbReference>
<keyword evidence="6" id="KW-0472">Membrane</keyword>
<comment type="caution">
    <text evidence="11">The sequence shown here is derived from an EMBL/GenBank/DDBJ whole genome shotgun (WGS) entry which is preliminary data.</text>
</comment>
<comment type="similarity">
    <text evidence="2">Belongs to the membrane fusion protein (MFP) (TC 8.A.1) family.</text>
</comment>
<evidence type="ECO:0000256" key="6">
    <source>
        <dbReference type="ARBA" id="ARBA00023136"/>
    </source>
</evidence>
<dbReference type="FunFam" id="2.40.30.170:FF:000006">
    <property type="entry name" value="Multidrug resistance protein MdtA"/>
    <property type="match status" value="1"/>
</dbReference>
<evidence type="ECO:0000256" key="2">
    <source>
        <dbReference type="ARBA" id="ARBA00009477"/>
    </source>
</evidence>
<dbReference type="RefSeq" id="WP_196271440.1">
    <property type="nucleotide sequence ID" value="NZ_JADQDO010000003.1"/>
</dbReference>
<dbReference type="PANTHER" id="PTHR30469">
    <property type="entry name" value="MULTIDRUG RESISTANCE PROTEIN MDTA"/>
    <property type="match status" value="1"/>
</dbReference>
<dbReference type="Gene3D" id="2.40.420.20">
    <property type="match status" value="1"/>
</dbReference>
<dbReference type="PANTHER" id="PTHR30469:SF36">
    <property type="entry name" value="BLL3903 PROTEIN"/>
    <property type="match status" value="1"/>
</dbReference>
<evidence type="ECO:0000313" key="11">
    <source>
        <dbReference type="EMBL" id="MBF9233434.1"/>
    </source>
</evidence>
<evidence type="ECO:0000256" key="3">
    <source>
        <dbReference type="ARBA" id="ARBA00022448"/>
    </source>
</evidence>
<evidence type="ECO:0000256" key="4">
    <source>
        <dbReference type="ARBA" id="ARBA00022475"/>
    </source>
</evidence>
<dbReference type="Pfam" id="PF25944">
    <property type="entry name" value="Beta-barrel_RND"/>
    <property type="match status" value="1"/>
</dbReference>
<protein>
    <submittedName>
        <fullName evidence="11">Efflux RND transporter periplasmic adaptor subunit</fullName>
    </submittedName>
</protein>
<dbReference type="GO" id="GO:0030313">
    <property type="term" value="C:cell envelope"/>
    <property type="evidence" value="ECO:0007669"/>
    <property type="project" value="UniProtKB-SubCell"/>
</dbReference>
<dbReference type="NCBIfam" id="TIGR01730">
    <property type="entry name" value="RND_mfp"/>
    <property type="match status" value="1"/>
</dbReference>
<evidence type="ECO:0000256" key="5">
    <source>
        <dbReference type="ARBA" id="ARBA00022519"/>
    </source>
</evidence>
<gene>
    <name evidence="11" type="ORF">I2H38_08575</name>
</gene>
<dbReference type="Proteomes" id="UP000599312">
    <property type="component" value="Unassembled WGS sequence"/>
</dbReference>
<dbReference type="FunFam" id="2.40.420.20:FF:000001">
    <property type="entry name" value="Efflux RND transporter periplasmic adaptor subunit"/>
    <property type="match status" value="1"/>
</dbReference>
<accession>A0A931FMV3</accession>
<dbReference type="AlphaFoldDB" id="A0A931FMV3"/>
<dbReference type="Pfam" id="PF25876">
    <property type="entry name" value="HH_MFP_RND"/>
    <property type="match status" value="1"/>
</dbReference>
<dbReference type="EMBL" id="JADQDO010000003">
    <property type="protein sequence ID" value="MBF9233434.1"/>
    <property type="molecule type" value="Genomic_DNA"/>
</dbReference>
<evidence type="ECO:0000256" key="1">
    <source>
        <dbReference type="ARBA" id="ARBA00004236"/>
    </source>
</evidence>
<feature type="domain" description="Multidrug resistance protein MdtA-like barrel-sandwich hybrid" evidence="8">
    <location>
        <begin position="80"/>
        <end position="222"/>
    </location>
</feature>
<dbReference type="GO" id="GO:0015562">
    <property type="term" value="F:efflux transmembrane transporter activity"/>
    <property type="evidence" value="ECO:0007669"/>
    <property type="project" value="TreeGrafter"/>
</dbReference>
<dbReference type="Gene3D" id="1.10.287.470">
    <property type="entry name" value="Helix hairpin bin"/>
    <property type="match status" value="1"/>
</dbReference>
<dbReference type="GO" id="GO:1990281">
    <property type="term" value="C:efflux pump complex"/>
    <property type="evidence" value="ECO:0007669"/>
    <property type="project" value="TreeGrafter"/>
</dbReference>
<reference evidence="11" key="1">
    <citation type="submission" date="2020-11" db="EMBL/GenBank/DDBJ databases">
        <authorList>
            <person name="Kim M.K."/>
        </authorList>
    </citation>
    <scope>NUCLEOTIDE SEQUENCE</scope>
    <source>
        <strain evidence="11">BT350</strain>
    </source>
</reference>
<name>A0A931FMV3_9HYPH</name>
<keyword evidence="5" id="KW-0997">Cell inner membrane</keyword>
<dbReference type="Pfam" id="PF25917">
    <property type="entry name" value="BSH_RND"/>
    <property type="match status" value="1"/>
</dbReference>
<feature type="domain" description="Multidrug resistance protein MdtA-like C-terminal permuted SH3" evidence="10">
    <location>
        <begin position="314"/>
        <end position="371"/>
    </location>
</feature>
<dbReference type="Pfam" id="PF25967">
    <property type="entry name" value="RND-MFP_C"/>
    <property type="match status" value="1"/>
</dbReference>
<dbReference type="InterPro" id="IPR058625">
    <property type="entry name" value="MdtA-like_BSH"/>
</dbReference>
<dbReference type="InterPro" id="IPR058626">
    <property type="entry name" value="MdtA-like_b-barrel"/>
</dbReference>
<organism evidence="11 12">
    <name type="scientific">Microvirga alba</name>
    <dbReference type="NCBI Taxonomy" id="2791025"/>
    <lineage>
        <taxon>Bacteria</taxon>
        <taxon>Pseudomonadati</taxon>
        <taxon>Pseudomonadota</taxon>
        <taxon>Alphaproteobacteria</taxon>
        <taxon>Hyphomicrobiales</taxon>
        <taxon>Methylobacteriaceae</taxon>
        <taxon>Microvirga</taxon>
    </lineage>
</organism>
<proteinExistence type="inferred from homology"/>
<keyword evidence="4" id="KW-1003">Cell membrane</keyword>
<comment type="subcellular location">
    <subcellularLocation>
        <location evidence="1">Cell membrane</location>
    </subcellularLocation>
</comment>
<dbReference type="Gene3D" id="2.40.30.170">
    <property type="match status" value="1"/>
</dbReference>